<dbReference type="InterPro" id="IPR012902">
    <property type="entry name" value="N_methyl_site"/>
</dbReference>
<gene>
    <name evidence="2" type="primary">pilV</name>
    <name evidence="2" type="ORF">HQN60_05445</name>
</gene>
<evidence type="ECO:0000313" key="2">
    <source>
        <dbReference type="EMBL" id="QKJ66201.1"/>
    </source>
</evidence>
<evidence type="ECO:0000313" key="3">
    <source>
        <dbReference type="Proteomes" id="UP000504844"/>
    </source>
</evidence>
<dbReference type="PROSITE" id="PS00409">
    <property type="entry name" value="PROKAR_NTER_METHYL"/>
    <property type="match status" value="1"/>
</dbReference>
<dbReference type="NCBIfam" id="TIGR02523">
    <property type="entry name" value="type_IV_pilV"/>
    <property type="match status" value="1"/>
</dbReference>
<feature type="transmembrane region" description="Helical" evidence="1">
    <location>
        <begin position="12"/>
        <end position="33"/>
    </location>
</feature>
<accession>A0A6M8SNE6</accession>
<organism evidence="2 3">
    <name type="scientific">Deefgea piscis</name>
    <dbReference type="NCBI Taxonomy" id="2739061"/>
    <lineage>
        <taxon>Bacteria</taxon>
        <taxon>Pseudomonadati</taxon>
        <taxon>Pseudomonadota</taxon>
        <taxon>Betaproteobacteria</taxon>
        <taxon>Neisseriales</taxon>
        <taxon>Chitinibacteraceae</taxon>
        <taxon>Deefgea</taxon>
    </lineage>
</organism>
<keyword evidence="1" id="KW-1133">Transmembrane helix</keyword>
<evidence type="ECO:0000256" key="1">
    <source>
        <dbReference type="SAM" id="Phobius"/>
    </source>
</evidence>
<dbReference type="KEGG" id="dee:HQN60_05445"/>
<keyword evidence="1" id="KW-0812">Transmembrane</keyword>
<sequence>MFKSIHQQSGLSLIEVMVSVMILGLGLLGLAALQTRSVMMNQSAYYRSIAADLAAELSDRIRANRTPFLASSDADNPVALPPDFSKCVQNSANKDNIDCTAQASGVESYLVSTEMTNWNQFLRSQLPEATFTLVQASGQSTGFYRYTLEISWLDNRSASSVASQTATYSTVIE</sequence>
<dbReference type="AlphaFoldDB" id="A0A6M8SNE6"/>
<name>A0A6M8SNE6_9NEIS</name>
<proteinExistence type="predicted"/>
<keyword evidence="1" id="KW-0472">Membrane</keyword>
<dbReference type="InterPro" id="IPR013362">
    <property type="entry name" value="Pilus_4_PilV"/>
</dbReference>
<dbReference type="Proteomes" id="UP000504844">
    <property type="component" value="Chromosome"/>
</dbReference>
<protein>
    <submittedName>
        <fullName evidence="2">Type IV pilus modification protein PilV</fullName>
    </submittedName>
</protein>
<dbReference type="Pfam" id="PF07963">
    <property type="entry name" value="N_methyl"/>
    <property type="match status" value="1"/>
</dbReference>
<reference evidence="2 3" key="1">
    <citation type="submission" date="2020-05" db="EMBL/GenBank/DDBJ databases">
        <title>Complete genome sequence of Deefgea sp. D17.</title>
        <authorList>
            <person name="Bae J.-W."/>
            <person name="Han J.E."/>
        </authorList>
    </citation>
    <scope>NUCLEOTIDE SEQUENCE [LARGE SCALE GENOMIC DNA]</scope>
    <source>
        <strain evidence="2 3">D17</strain>
    </source>
</reference>
<dbReference type="EMBL" id="CP054143">
    <property type="protein sequence ID" value="QKJ66201.1"/>
    <property type="molecule type" value="Genomic_DNA"/>
</dbReference>
<keyword evidence="3" id="KW-1185">Reference proteome</keyword>
<dbReference type="RefSeq" id="WP_173532705.1">
    <property type="nucleotide sequence ID" value="NZ_CP054143.1"/>
</dbReference>
<dbReference type="NCBIfam" id="TIGR02532">
    <property type="entry name" value="IV_pilin_GFxxxE"/>
    <property type="match status" value="1"/>
</dbReference>